<accession>A0A376MJ08</accession>
<dbReference type="Proteomes" id="UP000254817">
    <property type="component" value="Unassembled WGS sequence"/>
</dbReference>
<evidence type="ECO:0000313" key="1">
    <source>
        <dbReference type="EMBL" id="STG50050.1"/>
    </source>
</evidence>
<organism evidence="1 2">
    <name type="scientific">Escherichia coli</name>
    <dbReference type="NCBI Taxonomy" id="562"/>
    <lineage>
        <taxon>Bacteria</taxon>
        <taxon>Pseudomonadati</taxon>
        <taxon>Pseudomonadota</taxon>
        <taxon>Gammaproteobacteria</taxon>
        <taxon>Enterobacterales</taxon>
        <taxon>Enterobacteriaceae</taxon>
        <taxon>Escherichia</taxon>
    </lineage>
</organism>
<dbReference type="GO" id="GO:0016787">
    <property type="term" value="F:hydrolase activity"/>
    <property type="evidence" value="ECO:0007669"/>
    <property type="project" value="UniProtKB-KW"/>
</dbReference>
<keyword evidence="1" id="KW-0378">Hydrolase</keyword>
<evidence type="ECO:0000313" key="2">
    <source>
        <dbReference type="Proteomes" id="UP000254817"/>
    </source>
</evidence>
<name>A0A376MJ08_ECOLX</name>
<gene>
    <name evidence="1" type="ORF">NCTC11112_00444</name>
</gene>
<proteinExistence type="predicted"/>
<sequence length="44" mass="4903">MDVTPLRLNIGIPEPKGAQVTILQSIDNPRLISLIEHYIQNYGA</sequence>
<protein>
    <submittedName>
        <fullName evidence="1">Inosine-uridine preferring nucleoside hydrolase</fullName>
    </submittedName>
</protein>
<reference evidence="1 2" key="1">
    <citation type="submission" date="2018-06" db="EMBL/GenBank/DDBJ databases">
        <authorList>
            <consortium name="Pathogen Informatics"/>
            <person name="Doyle S."/>
        </authorList>
    </citation>
    <scope>NUCLEOTIDE SEQUENCE [LARGE SCALE GENOMIC DNA]</scope>
    <source>
        <strain evidence="1 2">NCTC11112</strain>
    </source>
</reference>
<dbReference type="EMBL" id="UGAW01000001">
    <property type="protein sequence ID" value="STG50050.1"/>
    <property type="molecule type" value="Genomic_DNA"/>
</dbReference>
<dbReference type="AlphaFoldDB" id="A0A376MJ08"/>